<dbReference type="Pfam" id="PF04130">
    <property type="entry name" value="GCP_C_terminal"/>
    <property type="match status" value="1"/>
</dbReference>
<dbReference type="InterPro" id="IPR007259">
    <property type="entry name" value="GCP"/>
</dbReference>
<dbReference type="GO" id="GO:0000922">
    <property type="term" value="C:spindle pole"/>
    <property type="evidence" value="ECO:0007669"/>
    <property type="project" value="InterPro"/>
</dbReference>
<keyword evidence="4 5" id="KW-0206">Cytoskeleton</keyword>
<name>A0AAD5BWL6_AMBAR</name>
<evidence type="ECO:0000256" key="5">
    <source>
        <dbReference type="RuleBase" id="RU363050"/>
    </source>
</evidence>
<evidence type="ECO:0000256" key="4">
    <source>
        <dbReference type="ARBA" id="ARBA00023212"/>
    </source>
</evidence>
<comment type="similarity">
    <text evidence="1 5">Belongs to the TUBGCP family.</text>
</comment>
<dbReference type="GO" id="GO:0007020">
    <property type="term" value="P:microtubule nucleation"/>
    <property type="evidence" value="ECO:0007669"/>
    <property type="project" value="InterPro"/>
</dbReference>
<dbReference type="GO" id="GO:0000278">
    <property type="term" value="P:mitotic cell cycle"/>
    <property type="evidence" value="ECO:0007669"/>
    <property type="project" value="TreeGrafter"/>
</dbReference>
<dbReference type="EMBL" id="JAMZMK010010917">
    <property type="protein sequence ID" value="KAI7729803.1"/>
    <property type="molecule type" value="Genomic_DNA"/>
</dbReference>
<comment type="caution">
    <text evidence="7">The sequence shown here is derived from an EMBL/GenBank/DDBJ whole genome shotgun (WGS) entry which is preliminary data.</text>
</comment>
<accession>A0AAD5BWL6</accession>
<comment type="function">
    <text evidence="5">Component of the gamma-tubulin ring complex (gTuRC) which mediates microtubule nucleation.</text>
</comment>
<dbReference type="AlphaFoldDB" id="A0AAD5BWL6"/>
<evidence type="ECO:0000313" key="8">
    <source>
        <dbReference type="Proteomes" id="UP001206925"/>
    </source>
</evidence>
<dbReference type="InterPro" id="IPR042241">
    <property type="entry name" value="GCP_C_sf"/>
</dbReference>
<dbReference type="Gene3D" id="1.20.120.1900">
    <property type="entry name" value="Gamma-tubulin complex, C-terminal domain"/>
    <property type="match status" value="1"/>
</dbReference>
<evidence type="ECO:0000313" key="7">
    <source>
        <dbReference type="EMBL" id="KAI7729803.1"/>
    </source>
</evidence>
<evidence type="ECO:0000259" key="6">
    <source>
        <dbReference type="Pfam" id="PF04130"/>
    </source>
</evidence>
<feature type="domain" description="Gamma tubulin complex component C-terminal" evidence="6">
    <location>
        <begin position="4"/>
        <end position="133"/>
    </location>
</feature>
<keyword evidence="3 5" id="KW-0493">Microtubule</keyword>
<dbReference type="GO" id="GO:0005874">
    <property type="term" value="C:microtubule"/>
    <property type="evidence" value="ECO:0007669"/>
    <property type="project" value="UniProtKB-KW"/>
</dbReference>
<dbReference type="GO" id="GO:0051011">
    <property type="term" value="F:microtubule minus-end binding"/>
    <property type="evidence" value="ECO:0007669"/>
    <property type="project" value="TreeGrafter"/>
</dbReference>
<dbReference type="GO" id="GO:0051321">
    <property type="term" value="P:meiotic cell cycle"/>
    <property type="evidence" value="ECO:0007669"/>
    <property type="project" value="TreeGrafter"/>
</dbReference>
<evidence type="ECO:0000256" key="3">
    <source>
        <dbReference type="ARBA" id="ARBA00022701"/>
    </source>
</evidence>
<dbReference type="Proteomes" id="UP001206925">
    <property type="component" value="Unassembled WGS sequence"/>
</dbReference>
<evidence type="ECO:0000256" key="1">
    <source>
        <dbReference type="ARBA" id="ARBA00010337"/>
    </source>
</evidence>
<reference evidence="7" key="1">
    <citation type="submission" date="2022-06" db="EMBL/GenBank/DDBJ databases">
        <title>Uncovering the hologenomic basis of an extraordinary plant invasion.</title>
        <authorList>
            <person name="Bieker V.C."/>
            <person name="Martin M.D."/>
            <person name="Gilbert T."/>
            <person name="Hodgins K."/>
            <person name="Battlay P."/>
            <person name="Petersen B."/>
            <person name="Wilson J."/>
        </authorList>
    </citation>
    <scope>NUCLEOTIDE SEQUENCE</scope>
    <source>
        <strain evidence="7">AA19_3_7</strain>
        <tissue evidence="7">Leaf</tissue>
    </source>
</reference>
<dbReference type="InterPro" id="IPR040457">
    <property type="entry name" value="GCP_C"/>
</dbReference>
<dbReference type="GO" id="GO:0051225">
    <property type="term" value="P:spindle assembly"/>
    <property type="evidence" value="ECO:0007669"/>
    <property type="project" value="TreeGrafter"/>
</dbReference>
<sequence length="163" mass="18986">MSGINDLDSLKFTYKVSWPLELIANAEAINKYNQVMNFLLRVKRAKFVLDKARRWMWKVERGTTTVNRKHRWLVEQKLLHFVDAFHQYVMDRVYHSAWSELCEGMAAAGSLDEVIQVHEAYLLSIQRQCFVVPDKLVMGIDSEPDQHHTWTGFGLVFSAADIK</sequence>
<dbReference type="PANTHER" id="PTHR19302:SF33">
    <property type="entry name" value="GAMMA-TUBULIN COMPLEX COMPONENT 5"/>
    <property type="match status" value="1"/>
</dbReference>
<dbReference type="PANTHER" id="PTHR19302">
    <property type="entry name" value="GAMMA TUBULIN COMPLEX PROTEIN"/>
    <property type="match status" value="1"/>
</dbReference>
<keyword evidence="8" id="KW-1185">Reference proteome</keyword>
<gene>
    <name evidence="7" type="ORF">M8C21_033809</name>
</gene>
<evidence type="ECO:0000256" key="2">
    <source>
        <dbReference type="ARBA" id="ARBA00022490"/>
    </source>
</evidence>
<protein>
    <recommendedName>
        <fullName evidence="5">Gamma-tubulin complex component</fullName>
    </recommendedName>
</protein>
<keyword evidence="2 5" id="KW-0963">Cytoplasm</keyword>
<proteinExistence type="inferred from homology"/>
<organism evidence="7 8">
    <name type="scientific">Ambrosia artemisiifolia</name>
    <name type="common">Common ragweed</name>
    <dbReference type="NCBI Taxonomy" id="4212"/>
    <lineage>
        <taxon>Eukaryota</taxon>
        <taxon>Viridiplantae</taxon>
        <taxon>Streptophyta</taxon>
        <taxon>Embryophyta</taxon>
        <taxon>Tracheophyta</taxon>
        <taxon>Spermatophyta</taxon>
        <taxon>Magnoliopsida</taxon>
        <taxon>eudicotyledons</taxon>
        <taxon>Gunneridae</taxon>
        <taxon>Pentapetalae</taxon>
        <taxon>asterids</taxon>
        <taxon>campanulids</taxon>
        <taxon>Asterales</taxon>
        <taxon>Asteraceae</taxon>
        <taxon>Asteroideae</taxon>
        <taxon>Heliantheae alliance</taxon>
        <taxon>Heliantheae</taxon>
        <taxon>Ambrosia</taxon>
    </lineage>
</organism>
<dbReference type="GO" id="GO:0043015">
    <property type="term" value="F:gamma-tubulin binding"/>
    <property type="evidence" value="ECO:0007669"/>
    <property type="project" value="InterPro"/>
</dbReference>
<dbReference type="GO" id="GO:0000930">
    <property type="term" value="C:gamma-tubulin complex"/>
    <property type="evidence" value="ECO:0007669"/>
    <property type="project" value="TreeGrafter"/>
</dbReference>
<dbReference type="GO" id="GO:0031122">
    <property type="term" value="P:cytoplasmic microtubule organization"/>
    <property type="evidence" value="ECO:0007669"/>
    <property type="project" value="TreeGrafter"/>
</dbReference>
<comment type="subcellular location">
    <subcellularLocation>
        <location evidence="5">Cytoplasm</location>
        <location evidence="5">Cytoskeleton</location>
        <location evidence="5">Microtubule organizing center</location>
    </subcellularLocation>
</comment>